<accession>A0A4U0SBM6</accession>
<evidence type="ECO:0008006" key="3">
    <source>
        <dbReference type="Google" id="ProtNLM"/>
    </source>
</evidence>
<evidence type="ECO:0000313" key="2">
    <source>
        <dbReference type="Proteomes" id="UP000305778"/>
    </source>
</evidence>
<dbReference type="RefSeq" id="WP_136728049.1">
    <property type="nucleotide sequence ID" value="NZ_SUMC01000046.1"/>
</dbReference>
<name>A0A4U0SBM6_9ACTN</name>
<dbReference type="AlphaFoldDB" id="A0A4U0SBM6"/>
<dbReference type="Proteomes" id="UP000305778">
    <property type="component" value="Unassembled WGS sequence"/>
</dbReference>
<reference evidence="1 2" key="1">
    <citation type="submission" date="2019-04" db="EMBL/GenBank/DDBJ databases">
        <title>Streptomyces oryziradicis sp. nov., a novel actinomycete isolated from rhizosphere soil of rice (Oryza sativa L.).</title>
        <authorList>
            <person name="Li C."/>
        </authorList>
    </citation>
    <scope>NUCLEOTIDE SEQUENCE [LARGE SCALE GENOMIC DNA]</scope>
    <source>
        <strain evidence="1 2">NEAU-C40</strain>
    </source>
</reference>
<protein>
    <recommendedName>
        <fullName evidence="3">SMI1/KNR4 family protein</fullName>
    </recommendedName>
</protein>
<dbReference type="OrthoDB" id="4108903at2"/>
<comment type="caution">
    <text evidence="1">The sequence shown here is derived from an EMBL/GenBank/DDBJ whole genome shotgun (WGS) entry which is preliminary data.</text>
</comment>
<evidence type="ECO:0000313" key="1">
    <source>
        <dbReference type="EMBL" id="TKA04831.1"/>
    </source>
</evidence>
<gene>
    <name evidence="1" type="ORF">FCI23_34245</name>
</gene>
<keyword evidence="2" id="KW-1185">Reference proteome</keyword>
<sequence>MTSPSGLTREALEAVFDPVELITVPEDRLGPVTDSDAKEVLHTLGFPVFPNPWFGLAAETGERLSTVGEEFDWELGDRYDDVPAGADRWIPLATFHYDTIVLDPDSGKIHCLPQDAEIYLFNSSLRQFIHFLCILQAERPHFDVEWDGDDPFDPQGAQQRVEAAMRSVDPAALENPESCWFYVLTSIVDPEYDY</sequence>
<organism evidence="1 2">
    <name type="scientific">Actinacidiphila oryziradicis</name>
    <dbReference type="NCBI Taxonomy" id="2571141"/>
    <lineage>
        <taxon>Bacteria</taxon>
        <taxon>Bacillati</taxon>
        <taxon>Actinomycetota</taxon>
        <taxon>Actinomycetes</taxon>
        <taxon>Kitasatosporales</taxon>
        <taxon>Streptomycetaceae</taxon>
        <taxon>Actinacidiphila</taxon>
    </lineage>
</organism>
<dbReference type="InterPro" id="IPR025851">
    <property type="entry name" value="SUKH-4"/>
</dbReference>
<dbReference type="EMBL" id="SUMC01000046">
    <property type="protein sequence ID" value="TKA04831.1"/>
    <property type="molecule type" value="Genomic_DNA"/>
</dbReference>
<dbReference type="Pfam" id="PF14435">
    <property type="entry name" value="SUKH-4"/>
    <property type="match status" value="1"/>
</dbReference>
<proteinExistence type="predicted"/>